<comment type="subcellular location">
    <subcellularLocation>
        <location evidence="1">Nucleus</location>
    </subcellularLocation>
</comment>
<feature type="region of interest" description="Disordered" evidence="4">
    <location>
        <begin position="1"/>
        <end position="78"/>
    </location>
</feature>
<evidence type="ECO:0000256" key="5">
    <source>
        <dbReference type="SAM" id="Phobius"/>
    </source>
</evidence>
<feature type="region of interest" description="Disordered" evidence="4">
    <location>
        <begin position="775"/>
        <end position="879"/>
    </location>
</feature>
<evidence type="ECO:0000313" key="7">
    <source>
        <dbReference type="Ensembl" id="ENSPNAP00000005690.2"/>
    </source>
</evidence>
<feature type="transmembrane region" description="Helical" evidence="5">
    <location>
        <begin position="1797"/>
        <end position="1819"/>
    </location>
</feature>
<feature type="compositionally biased region" description="Polar residues" evidence="4">
    <location>
        <begin position="458"/>
        <end position="467"/>
    </location>
</feature>
<feature type="compositionally biased region" description="Polar residues" evidence="4">
    <location>
        <begin position="484"/>
        <end position="498"/>
    </location>
</feature>
<feature type="compositionally biased region" description="Low complexity" evidence="4">
    <location>
        <begin position="263"/>
        <end position="281"/>
    </location>
</feature>
<dbReference type="InterPro" id="IPR001606">
    <property type="entry name" value="ARID_dom"/>
</dbReference>
<dbReference type="GO" id="GO:0016514">
    <property type="term" value="C:SWI/SNF complex"/>
    <property type="evidence" value="ECO:0007669"/>
    <property type="project" value="InterPro"/>
</dbReference>
<feature type="compositionally biased region" description="Low complexity" evidence="4">
    <location>
        <begin position="1088"/>
        <end position="1098"/>
    </location>
</feature>
<gene>
    <name evidence="7" type="primary">ARID1B</name>
</gene>
<feature type="region of interest" description="Disordered" evidence="4">
    <location>
        <begin position="1146"/>
        <end position="1196"/>
    </location>
</feature>
<feature type="domain" description="ARID" evidence="6">
    <location>
        <begin position="683"/>
        <end position="774"/>
    </location>
</feature>
<feature type="region of interest" description="Disordered" evidence="4">
    <location>
        <begin position="1071"/>
        <end position="1113"/>
    </location>
</feature>
<feature type="region of interest" description="Disordered" evidence="4">
    <location>
        <begin position="1319"/>
        <end position="1374"/>
    </location>
</feature>
<evidence type="ECO:0000256" key="1">
    <source>
        <dbReference type="ARBA" id="ARBA00004123"/>
    </source>
</evidence>
<dbReference type="GeneTree" id="ENSGT00940000155634"/>
<dbReference type="GO" id="GO:0006357">
    <property type="term" value="P:regulation of transcription by RNA polymerase II"/>
    <property type="evidence" value="ECO:0007669"/>
    <property type="project" value="TreeGrafter"/>
</dbReference>
<proteinExistence type="predicted"/>
<dbReference type="PANTHER" id="PTHR12656:SF11">
    <property type="entry name" value="AT-RICH INTERACTIVE DOMAIN-CONTAINING PROTEIN 1B"/>
    <property type="match status" value="1"/>
</dbReference>
<organism evidence="7 8">
    <name type="scientific">Pygocentrus nattereri</name>
    <name type="common">Red-bellied piranha</name>
    <dbReference type="NCBI Taxonomy" id="42514"/>
    <lineage>
        <taxon>Eukaryota</taxon>
        <taxon>Metazoa</taxon>
        <taxon>Chordata</taxon>
        <taxon>Craniata</taxon>
        <taxon>Vertebrata</taxon>
        <taxon>Euteleostomi</taxon>
        <taxon>Actinopterygii</taxon>
        <taxon>Neopterygii</taxon>
        <taxon>Teleostei</taxon>
        <taxon>Ostariophysi</taxon>
        <taxon>Characiformes</taxon>
        <taxon>Characoidei</taxon>
        <taxon>Pygocentrus</taxon>
    </lineage>
</organism>
<dbReference type="GO" id="GO:0071565">
    <property type="term" value="C:nBAF complex"/>
    <property type="evidence" value="ECO:0007669"/>
    <property type="project" value="TreeGrafter"/>
</dbReference>
<feature type="region of interest" description="Disordered" evidence="4">
    <location>
        <begin position="261"/>
        <end position="601"/>
    </location>
</feature>
<feature type="compositionally biased region" description="Polar residues" evidence="4">
    <location>
        <begin position="830"/>
        <end position="853"/>
    </location>
</feature>
<reference evidence="7" key="3">
    <citation type="submission" date="2025-09" db="UniProtKB">
        <authorList>
            <consortium name="Ensembl"/>
        </authorList>
    </citation>
    <scope>IDENTIFICATION</scope>
</reference>
<name>A0A3B4C3S4_PYGNA</name>
<dbReference type="Ensembl" id="ENSPNAT00000004866.2">
    <property type="protein sequence ID" value="ENSPNAP00000005690.2"/>
    <property type="gene ID" value="ENSPNAG00000011885.2"/>
</dbReference>
<feature type="compositionally biased region" description="Basic and acidic residues" evidence="4">
    <location>
        <begin position="44"/>
        <end position="53"/>
    </location>
</feature>
<evidence type="ECO:0000256" key="2">
    <source>
        <dbReference type="ARBA" id="ARBA00022553"/>
    </source>
</evidence>
<evidence type="ECO:0000256" key="3">
    <source>
        <dbReference type="ARBA" id="ARBA00023242"/>
    </source>
</evidence>
<dbReference type="InterPro" id="IPR021906">
    <property type="entry name" value="BAF250/Osa"/>
</dbReference>
<sequence>MDPSSKHNQRSNHHHHQGQGECDSQRGGKEHALGGHPDQMWTKSGEEMPRRAGEPMGGRYEQGNHSGQGPGGKGTASDFGGYFSGNSRTGPCFDQHGGQQGFGTGLMYPTADHVEPGPNSHEAFQGGQYGPYPGYRPSYGMLGQSGSGSASNHPKLTMPSCGSGVGSFQRFTGQNQHPPGATPTLNQLLTSPGPVRRGYSGGYYDYSSKDLPSQFGAPGHGWGGHTAHPGGSAASGAQSVSRNQVGSMDFMAMKRSQLYGMGSSPYSQQQQQAVPYPSQAYGSPSPHRYPIGIQGRGQLGMSGMPYPQQQAQENYGNRSHPAGNSGKSNHDEIGLIQQDRPSSLPDLSGSIDDLPTGTEAALSSAVSASGSSSSQGEQSNQAQSPFSPHTSPRLSSMRSGPSPSPAASPAGSGQSRSGPISPASGPGSQLVPQTPGNISDSHSAINQTAMSQERGFLTNMQRNQSQYGPHSGPPVSPHPSTGSQMQHGLTGYQQGNSTGSYGPPSGQYGPQGNYTRLPAYGVMANANCTGPGPGMNNSLGMNSSSPMHGQGPGQPMSMGRSPGAGNRLYPGSGNSMAPTSPSMPQSAGPGMGPPVGNVNRKAQDGATAAMQITASDGYTSQCASQPPTPSPLSPSPASLSSYHGDDSDSISSPAWPKTPSSPKPGSTTMTNEKISRLYEMGGEPERKSWVDRYLSFMEERGTPVPHLPAVGKKALDLCKLYMTVKELGGLAMVNKNKKWRELSSTLSMGTSSTSASSLKKHYIQYLFAYECKVERGEEPPSDPTVDSKKQAKIQPPSPANSGSLQGPQTPQSTGSSSMPEMPNELKHPTPATTPQGQVNSMQSNRNNSISIQDPFSDGSDPAFQKRNLLSSGGPYQSSMNMDPMMRMQFENKDHFAGMRKAAGAESCMPGQMPPAGMQDIYGRSASGGPMSGLSMGQRSQYPYGPGYDRRSDHVLGMEGNMGPPGNQGNMGHANSDGSMYSPNRYPNQQRHDGYGQQYPMPYGVHPPGMYAQQQGYKRPLDGMYSPPGKRHEGEVYGMQYGGPQPDMYGQYGSNYPDRRPMQAQFPYPYSRDRLQNTSQGPQQHPVQHSMMSGGHSSSTGDGQTHMWPSRTEMPYPYPNRHGTSNQVSPYPGVGRVDDLDGMRVENQWPGHQRQSPYIPSHSNSMPPLSSRQPPSSYQTSNHISHDPSPGSFQRSMEAHMSPNKAAFMQSMKMHKPGMPMPGGSGSGLPGQIPPNLRRDLNYPLGSVEGSQPHLKPRTVQKLFKNSTGNRNPQTLSTICNLPLPGFLELIVEHLRRCLIEIFGILEEYEVGTLDQKTLLGPTEDQKENDSLIPENTYEKDEQGCVKESEDITEPLEGQSSSSVPEPRPKQASKYDKLPVKIVHKDDFIEDISDELGHVQEFTSGLLHWKAGGGDSTSHIQTHFEIRGESVQGPQRGYALKSEEVNNSQVATIDDVLCPRARALSEGENSSTSLSNASYPFRFHENQKGITLLEDEPHCPDEAPLSTAASWQDSLAKRCICVSNIIRSLSFIPGNDTEMSRHPGLVLILGRLLLLHHEHPERKRSAPNYEKDELPKEEQGLACSRDEWWWECLAALRENTMVTLANIAGQLDLSVYPESICLPILDGLLHWMVCPSAEAQDPFPSVGPYSQLSPQRLVLECLCKLSVQDGNIDLILATPPFSRQEKLFAMLVRQVGERKHQVFREMAVAILSSLARGDCSAARGIAVQRSSIGNLIGFLEDGVAMTQYHQNPHSLLHMGHPPMDQPSVNMMCRAAKALLELAKVEENRPEFVLYESRLLDIAISTVLSTSVVAVICEVLFHLGKS</sequence>
<feature type="compositionally biased region" description="Polar residues" evidence="4">
    <location>
        <begin position="430"/>
        <end position="451"/>
    </location>
</feature>
<protein>
    <recommendedName>
        <fullName evidence="6">ARID domain-containing protein</fullName>
    </recommendedName>
</protein>
<feature type="compositionally biased region" description="Low complexity" evidence="4">
    <location>
        <begin position="657"/>
        <end position="670"/>
    </location>
</feature>
<feature type="region of interest" description="Disordered" evidence="4">
    <location>
        <begin position="963"/>
        <end position="984"/>
    </location>
</feature>
<dbReference type="GO" id="GO:0005654">
    <property type="term" value="C:nucleoplasm"/>
    <property type="evidence" value="ECO:0007669"/>
    <property type="project" value="TreeGrafter"/>
</dbReference>
<feature type="compositionally biased region" description="Basic and acidic residues" evidence="4">
    <location>
        <begin position="1336"/>
        <end position="1349"/>
    </location>
</feature>
<keyword evidence="5" id="KW-1133">Transmembrane helix</keyword>
<feature type="compositionally biased region" description="Polar residues" evidence="4">
    <location>
        <begin position="1152"/>
        <end position="1182"/>
    </location>
</feature>
<evidence type="ECO:0000313" key="8">
    <source>
        <dbReference type="Proteomes" id="UP001501920"/>
    </source>
</evidence>
<dbReference type="GO" id="GO:0031491">
    <property type="term" value="F:nucleosome binding"/>
    <property type="evidence" value="ECO:0007669"/>
    <property type="project" value="TreeGrafter"/>
</dbReference>
<dbReference type="GO" id="GO:0006338">
    <property type="term" value="P:chromatin remodeling"/>
    <property type="evidence" value="ECO:0007669"/>
    <property type="project" value="InterPro"/>
</dbReference>
<feature type="compositionally biased region" description="Polar residues" evidence="4">
    <location>
        <begin position="867"/>
        <end position="879"/>
    </location>
</feature>
<keyword evidence="5" id="KW-0812">Transmembrane</keyword>
<dbReference type="GO" id="GO:0035060">
    <property type="term" value="C:brahma complex"/>
    <property type="evidence" value="ECO:0007669"/>
    <property type="project" value="InterPro"/>
</dbReference>
<feature type="compositionally biased region" description="Basic and acidic residues" evidence="4">
    <location>
        <begin position="23"/>
        <end position="33"/>
    </location>
</feature>
<dbReference type="InterPro" id="IPR036431">
    <property type="entry name" value="ARID_dom_sf"/>
</dbReference>
<dbReference type="Proteomes" id="UP001501920">
    <property type="component" value="Chromosome 10"/>
</dbReference>
<evidence type="ECO:0000259" key="6">
    <source>
        <dbReference type="PROSITE" id="PS51011"/>
    </source>
</evidence>
<reference evidence="7 8" key="1">
    <citation type="submission" date="2020-10" db="EMBL/GenBank/DDBJ databases">
        <title>Pygocentrus nattereri (red-bellied piranha) genome, fPygNat1, primary haplotype.</title>
        <authorList>
            <person name="Myers G."/>
            <person name="Meyer A."/>
            <person name="Karagic N."/>
            <person name="Pippel M."/>
            <person name="Winkler S."/>
            <person name="Tracey A."/>
            <person name="Wood J."/>
            <person name="Formenti G."/>
            <person name="Howe K."/>
            <person name="Fedrigo O."/>
            <person name="Jarvis E.D."/>
        </authorList>
    </citation>
    <scope>NUCLEOTIDE SEQUENCE [LARGE SCALE GENOMIC DNA]</scope>
</reference>
<dbReference type="AlphaFoldDB" id="A0A3B4C3S4"/>
<feature type="compositionally biased region" description="Low complexity" evidence="4">
    <location>
        <begin position="391"/>
        <end position="428"/>
    </location>
</feature>
<dbReference type="SMART" id="SM01014">
    <property type="entry name" value="ARID"/>
    <property type="match status" value="1"/>
</dbReference>
<dbReference type="GO" id="GO:0003677">
    <property type="term" value="F:DNA binding"/>
    <property type="evidence" value="ECO:0007669"/>
    <property type="project" value="InterPro"/>
</dbReference>
<feature type="region of interest" description="Disordered" evidence="4">
    <location>
        <begin position="215"/>
        <end position="240"/>
    </location>
</feature>
<accession>A0A3B4C3S4</accession>
<evidence type="ECO:0000256" key="4">
    <source>
        <dbReference type="SAM" id="MobiDB-lite"/>
    </source>
</evidence>
<feature type="compositionally biased region" description="Low complexity" evidence="4">
    <location>
        <begin position="225"/>
        <end position="240"/>
    </location>
</feature>
<reference evidence="7" key="2">
    <citation type="submission" date="2025-08" db="UniProtKB">
        <authorList>
            <consortium name="Ensembl"/>
        </authorList>
    </citation>
    <scope>IDENTIFICATION</scope>
</reference>
<keyword evidence="2" id="KW-0597">Phosphoprotein</keyword>
<feature type="region of interest" description="Disordered" evidence="4">
    <location>
        <begin position="617"/>
        <end position="671"/>
    </location>
</feature>
<dbReference type="InterPro" id="IPR033388">
    <property type="entry name" value="BAF250_C"/>
</dbReference>
<feature type="compositionally biased region" description="Polar residues" evidence="4">
    <location>
        <begin position="307"/>
        <end position="317"/>
    </location>
</feature>
<dbReference type="Gene3D" id="1.10.150.60">
    <property type="entry name" value="ARID DNA-binding domain"/>
    <property type="match status" value="1"/>
</dbReference>
<feature type="compositionally biased region" description="Low complexity" evidence="4">
    <location>
        <begin position="499"/>
        <end position="512"/>
    </location>
</feature>
<keyword evidence="8" id="KW-1185">Reference proteome</keyword>
<dbReference type="PANTHER" id="PTHR12656">
    <property type="entry name" value="BRG-1 ASSOCIATED FACTOR 250 BAF250"/>
    <property type="match status" value="1"/>
</dbReference>
<feature type="compositionally biased region" description="Low complexity" evidence="4">
    <location>
        <begin position="534"/>
        <end position="547"/>
    </location>
</feature>
<feature type="compositionally biased region" description="Polar residues" evidence="4">
    <location>
        <begin position="1075"/>
        <end position="1086"/>
    </location>
</feature>
<keyword evidence="5" id="KW-0472">Membrane</keyword>
<dbReference type="Pfam" id="PF01388">
    <property type="entry name" value="ARID"/>
    <property type="match status" value="1"/>
</dbReference>
<feature type="compositionally biased region" description="Low complexity" evidence="4">
    <location>
        <begin position="360"/>
        <end position="384"/>
    </location>
</feature>
<dbReference type="SMART" id="SM00501">
    <property type="entry name" value="BRIGHT"/>
    <property type="match status" value="1"/>
</dbReference>
<dbReference type="GO" id="GO:0045893">
    <property type="term" value="P:positive regulation of DNA-templated transcription"/>
    <property type="evidence" value="ECO:0007669"/>
    <property type="project" value="TreeGrafter"/>
</dbReference>
<dbReference type="PROSITE" id="PS51011">
    <property type="entry name" value="ARID"/>
    <property type="match status" value="1"/>
</dbReference>
<dbReference type="SUPFAM" id="SSF46774">
    <property type="entry name" value="ARID-like"/>
    <property type="match status" value="1"/>
</dbReference>
<feature type="compositionally biased region" description="Basic residues" evidence="4">
    <location>
        <begin position="7"/>
        <end position="17"/>
    </location>
</feature>
<feature type="compositionally biased region" description="Polar residues" evidence="4">
    <location>
        <begin position="975"/>
        <end position="984"/>
    </location>
</feature>
<keyword evidence="3" id="KW-0539">Nucleus</keyword>
<dbReference type="Pfam" id="PF12031">
    <property type="entry name" value="BAF250_C"/>
    <property type="match status" value="1"/>
</dbReference>
<feature type="compositionally biased region" description="Polar residues" evidence="4">
    <location>
        <begin position="799"/>
        <end position="818"/>
    </location>
</feature>
<feature type="compositionally biased region" description="Polar residues" evidence="4">
    <location>
        <begin position="572"/>
        <end position="585"/>
    </location>
</feature>